<protein>
    <submittedName>
        <fullName evidence="1">Uncharacterized protein</fullName>
    </submittedName>
</protein>
<keyword evidence="2" id="KW-1185">Reference proteome</keyword>
<gene>
    <name evidence="1" type="ORF">FW778_15590</name>
</gene>
<comment type="caution">
    <text evidence="1">The sequence shown here is derived from an EMBL/GenBank/DDBJ whole genome shotgun (WGS) entry which is preliminary data.</text>
</comment>
<reference evidence="1 2" key="1">
    <citation type="submission" date="2019-09" db="EMBL/GenBank/DDBJ databases">
        <title>Draft genome sequence of Ginsengibacter sp. BR5-29.</title>
        <authorList>
            <person name="Im W.-T."/>
        </authorList>
    </citation>
    <scope>NUCLEOTIDE SEQUENCE [LARGE SCALE GENOMIC DNA]</scope>
    <source>
        <strain evidence="1 2">BR5-29</strain>
    </source>
</reference>
<dbReference type="AlphaFoldDB" id="A0A5J5IEY1"/>
<evidence type="ECO:0000313" key="1">
    <source>
        <dbReference type="EMBL" id="KAA9038173.1"/>
    </source>
</evidence>
<proteinExistence type="predicted"/>
<dbReference type="EMBL" id="VYQF01000004">
    <property type="protein sequence ID" value="KAA9038173.1"/>
    <property type="molecule type" value="Genomic_DNA"/>
</dbReference>
<sequence length="129" mass="13902">MDTIGESTGCSGKHITCGKLTGTPARKTLLQNKPLSGCSKFTISIPDIAHYIPEAFHKEPGPIAGSLNYQRCFDTGTITGFTREGTTTTFITVITERGEPSLLPPRGTISHNTELAFTDFISSATFQTF</sequence>
<evidence type="ECO:0000313" key="2">
    <source>
        <dbReference type="Proteomes" id="UP000326903"/>
    </source>
</evidence>
<dbReference type="Proteomes" id="UP000326903">
    <property type="component" value="Unassembled WGS sequence"/>
</dbReference>
<dbReference type="RefSeq" id="WP_150415733.1">
    <property type="nucleotide sequence ID" value="NZ_VYQF01000004.1"/>
</dbReference>
<organism evidence="1 2">
    <name type="scientific">Ginsengibacter hankyongi</name>
    <dbReference type="NCBI Taxonomy" id="2607284"/>
    <lineage>
        <taxon>Bacteria</taxon>
        <taxon>Pseudomonadati</taxon>
        <taxon>Bacteroidota</taxon>
        <taxon>Chitinophagia</taxon>
        <taxon>Chitinophagales</taxon>
        <taxon>Chitinophagaceae</taxon>
        <taxon>Ginsengibacter</taxon>
    </lineage>
</organism>
<name>A0A5J5IEY1_9BACT</name>
<accession>A0A5J5IEY1</accession>